<evidence type="ECO:0000313" key="10">
    <source>
        <dbReference type="Proteomes" id="UP000320813"/>
    </source>
</evidence>
<dbReference type="GO" id="GO:0046656">
    <property type="term" value="P:folic acid biosynthetic process"/>
    <property type="evidence" value="ECO:0007669"/>
    <property type="project" value="UniProtKB-KW"/>
</dbReference>
<keyword evidence="4" id="KW-0547">Nucleotide-binding</keyword>
<dbReference type="CDD" id="cd00483">
    <property type="entry name" value="HPPK"/>
    <property type="match status" value="1"/>
</dbReference>
<reference evidence="9 10" key="1">
    <citation type="submission" date="2019-01" db="EMBL/GenBank/DDBJ databases">
        <title>Insights into ecological role of a new deltaproteobacterial order Candidatus Sinidesulfobacterales (Sva0485) by metagenomics and metatranscriptomics.</title>
        <authorList>
            <person name="Tan S."/>
            <person name="Liu J."/>
            <person name="Fang Y."/>
            <person name="Hedlund B.P."/>
            <person name="Lian Z.H."/>
            <person name="Huang L.Y."/>
            <person name="Li J.T."/>
            <person name="Huang L.N."/>
            <person name="Li W.J."/>
            <person name="Jiang H.C."/>
            <person name="Dong H.L."/>
            <person name="Shu W.S."/>
        </authorList>
    </citation>
    <scope>NUCLEOTIDE SEQUENCE [LARGE SCALE GENOMIC DNA]</scope>
    <source>
        <strain evidence="9">AP3</strain>
    </source>
</reference>
<dbReference type="GO" id="GO:0005524">
    <property type="term" value="F:ATP binding"/>
    <property type="evidence" value="ECO:0007669"/>
    <property type="project" value="UniProtKB-KW"/>
</dbReference>
<dbReference type="InterPro" id="IPR035907">
    <property type="entry name" value="Hppk_sf"/>
</dbReference>
<accession>A0A519BB38</accession>
<keyword evidence="6" id="KW-0067">ATP-binding</keyword>
<dbReference type="EC" id="2.7.6.3" evidence="2"/>
<dbReference type="AlphaFoldDB" id="A0A519BB38"/>
<evidence type="ECO:0000256" key="6">
    <source>
        <dbReference type="ARBA" id="ARBA00022840"/>
    </source>
</evidence>
<dbReference type="PANTHER" id="PTHR43071">
    <property type="entry name" value="2-AMINO-4-HYDROXY-6-HYDROXYMETHYLDIHYDROPTERIDINE PYROPHOSPHOKINASE"/>
    <property type="match status" value="1"/>
</dbReference>
<dbReference type="NCBIfam" id="TIGR01498">
    <property type="entry name" value="folK"/>
    <property type="match status" value="1"/>
</dbReference>
<evidence type="ECO:0000256" key="2">
    <source>
        <dbReference type="ARBA" id="ARBA00013253"/>
    </source>
</evidence>
<keyword evidence="5 9" id="KW-0418">Kinase</keyword>
<proteinExistence type="predicted"/>
<evidence type="ECO:0000313" key="9">
    <source>
        <dbReference type="EMBL" id="RZD14428.1"/>
    </source>
</evidence>
<sequence length="204" mass="23487">MGSRNAYYDIYLGFGSNVGNLENNLLNAVFLIRKEITNINIISSSNIYLSSPVGNAKLKISAAHQPDFLNCVILYRMTGANQNLYKTYKDFGKQLLFKLKNIEKDLGRKKEAVRYSPRVIDIDILFIYDNYNRKTIKLNLQELKLPHPEIKNRKFVLLPLLDLCGNLKNIKEALIKIDKTDAGLFQKITPYGCFNKNFTKILKF</sequence>
<keyword evidence="3 9" id="KW-0808">Transferase</keyword>
<dbReference type="GO" id="GO:0016301">
    <property type="term" value="F:kinase activity"/>
    <property type="evidence" value="ECO:0007669"/>
    <property type="project" value="UniProtKB-KW"/>
</dbReference>
<evidence type="ECO:0000256" key="5">
    <source>
        <dbReference type="ARBA" id="ARBA00022777"/>
    </source>
</evidence>
<dbReference type="PANTHER" id="PTHR43071:SF1">
    <property type="entry name" value="2-AMINO-4-HYDROXY-6-HYDROXYMETHYLDIHYDROPTERIDINE PYROPHOSPHOKINASE"/>
    <property type="match status" value="1"/>
</dbReference>
<dbReference type="Gene3D" id="3.30.70.560">
    <property type="entry name" value="7,8-Dihydro-6-hydroxymethylpterin-pyrophosphokinase HPPK"/>
    <property type="match status" value="1"/>
</dbReference>
<organism evidence="9 10">
    <name type="scientific">Candidatus Acidulodesulfobacterium ferriphilum</name>
    <dbReference type="NCBI Taxonomy" id="2597223"/>
    <lineage>
        <taxon>Bacteria</taxon>
        <taxon>Deltaproteobacteria</taxon>
        <taxon>Candidatus Acidulodesulfobacterales</taxon>
        <taxon>Candidatus Acidulodesulfobacterium</taxon>
    </lineage>
</organism>
<dbReference type="UniPathway" id="UPA00077">
    <property type="reaction ID" value="UER00155"/>
</dbReference>
<evidence type="ECO:0000259" key="8">
    <source>
        <dbReference type="Pfam" id="PF01288"/>
    </source>
</evidence>
<gene>
    <name evidence="9" type="primary">folK</name>
    <name evidence="9" type="ORF">EVJ47_04475</name>
</gene>
<dbReference type="GO" id="GO:0046654">
    <property type="term" value="P:tetrahydrofolate biosynthetic process"/>
    <property type="evidence" value="ECO:0007669"/>
    <property type="project" value="UniProtKB-UniPathway"/>
</dbReference>
<dbReference type="GO" id="GO:0003848">
    <property type="term" value="F:2-amino-4-hydroxy-6-hydroxymethyldihydropteridine diphosphokinase activity"/>
    <property type="evidence" value="ECO:0007669"/>
    <property type="project" value="UniProtKB-EC"/>
</dbReference>
<dbReference type="SUPFAM" id="SSF55083">
    <property type="entry name" value="6-hydroxymethyl-7,8-dihydropterin pyrophosphokinase, HPPK"/>
    <property type="match status" value="1"/>
</dbReference>
<comment type="pathway">
    <text evidence="1">Cofactor biosynthesis; tetrahydrofolate biosynthesis; 2-amino-4-hydroxy-6-hydroxymethyl-7,8-dihydropteridine diphosphate from 7,8-dihydroneopterin triphosphate: step 4/4.</text>
</comment>
<dbReference type="InterPro" id="IPR000550">
    <property type="entry name" value="Hppk"/>
</dbReference>
<dbReference type="EMBL" id="SGBD01000002">
    <property type="protein sequence ID" value="RZD14428.1"/>
    <property type="molecule type" value="Genomic_DNA"/>
</dbReference>
<evidence type="ECO:0000256" key="7">
    <source>
        <dbReference type="ARBA" id="ARBA00022909"/>
    </source>
</evidence>
<name>A0A519BB38_9DELT</name>
<feature type="domain" description="7,8-dihydro-6-hydroxymethylpterin-pyrophosphokinase" evidence="8">
    <location>
        <begin position="11"/>
        <end position="163"/>
    </location>
</feature>
<keyword evidence="7" id="KW-0289">Folate biosynthesis</keyword>
<dbReference type="Proteomes" id="UP000320813">
    <property type="component" value="Unassembled WGS sequence"/>
</dbReference>
<evidence type="ECO:0000256" key="1">
    <source>
        <dbReference type="ARBA" id="ARBA00005051"/>
    </source>
</evidence>
<protein>
    <recommendedName>
        <fullName evidence="2">2-amino-4-hydroxy-6-hydroxymethyldihydropteridine diphosphokinase</fullName>
        <ecNumber evidence="2">2.7.6.3</ecNumber>
    </recommendedName>
</protein>
<evidence type="ECO:0000256" key="3">
    <source>
        <dbReference type="ARBA" id="ARBA00022679"/>
    </source>
</evidence>
<dbReference type="Pfam" id="PF01288">
    <property type="entry name" value="HPPK"/>
    <property type="match status" value="1"/>
</dbReference>
<evidence type="ECO:0000256" key="4">
    <source>
        <dbReference type="ARBA" id="ARBA00022741"/>
    </source>
</evidence>
<comment type="caution">
    <text evidence="9">The sequence shown here is derived from an EMBL/GenBank/DDBJ whole genome shotgun (WGS) entry which is preliminary data.</text>
</comment>